<feature type="region of interest" description="Disordered" evidence="1">
    <location>
        <begin position="143"/>
        <end position="176"/>
    </location>
</feature>
<dbReference type="EMBL" id="CAADFQ010000125">
    <property type="protein sequence ID" value="VFK35536.1"/>
    <property type="molecule type" value="Genomic_DNA"/>
</dbReference>
<dbReference type="EMBL" id="CAADGH010000125">
    <property type="protein sequence ID" value="VFK77338.1"/>
    <property type="molecule type" value="Genomic_DNA"/>
</dbReference>
<organism evidence="2">
    <name type="scientific">Candidatus Kentrum sp. MB</name>
    <dbReference type="NCBI Taxonomy" id="2138164"/>
    <lineage>
        <taxon>Bacteria</taxon>
        <taxon>Pseudomonadati</taxon>
        <taxon>Pseudomonadota</taxon>
        <taxon>Gammaproteobacteria</taxon>
        <taxon>Candidatus Kentrum</taxon>
    </lineage>
</organism>
<name>A0A450XTU4_9GAMM</name>
<evidence type="ECO:0000256" key="1">
    <source>
        <dbReference type="SAM" id="MobiDB-lite"/>
    </source>
</evidence>
<gene>
    <name evidence="2" type="ORF">BECKMB1821G_GA0114241_11216</name>
    <name evidence="4" type="ORF">BECKMB1821H_GA0114242_11256</name>
    <name evidence="3" type="ORF">BECKMB1821I_GA0114274_11256</name>
</gene>
<accession>A0A450XTU4</accession>
<protein>
    <submittedName>
        <fullName evidence="2">Uncharacterized protein</fullName>
    </submittedName>
</protein>
<evidence type="ECO:0000313" key="3">
    <source>
        <dbReference type="EMBL" id="VFK35536.1"/>
    </source>
</evidence>
<proteinExistence type="predicted"/>
<evidence type="ECO:0000313" key="2">
    <source>
        <dbReference type="EMBL" id="VFK32693.1"/>
    </source>
</evidence>
<dbReference type="EMBL" id="CAADFO010000121">
    <property type="protein sequence ID" value="VFK32693.1"/>
    <property type="molecule type" value="Genomic_DNA"/>
</dbReference>
<reference evidence="2" key="1">
    <citation type="submission" date="2019-02" db="EMBL/GenBank/DDBJ databases">
        <authorList>
            <person name="Gruber-Vodicka R. H."/>
            <person name="Seah K. B. B."/>
        </authorList>
    </citation>
    <scope>NUCLEOTIDE SEQUENCE</scope>
    <source>
        <strain evidence="2">BECK_BZ197</strain>
        <strain evidence="4">BECK_BZ198</strain>
        <strain evidence="3">BECK_BZ199</strain>
    </source>
</reference>
<dbReference type="AlphaFoldDB" id="A0A450XTU4"/>
<evidence type="ECO:0000313" key="4">
    <source>
        <dbReference type="EMBL" id="VFK77338.1"/>
    </source>
</evidence>
<sequence>MVRRLYVERMRDGFLSTFEHIKTRDEISKTFYSTGKMEPLCDFIEARLLKIFDNRDLRWSNKLVVKTLFLVALFNDTAYIMDSETAIDRSYNDLSLILRPGMRKYQILDHLLEFKHPCRAELCHKKSGAKNARMRDMTRAELRQLPGGKETGEGENSIDGLSKNPGTGLRRETAAMDPRGGLYRAGAVGVGVE</sequence>